<feature type="domain" description="C3H1-type" evidence="3">
    <location>
        <begin position="279"/>
        <end position="306"/>
    </location>
</feature>
<feature type="compositionally biased region" description="Polar residues" evidence="2">
    <location>
        <begin position="115"/>
        <end position="131"/>
    </location>
</feature>
<evidence type="ECO:0000256" key="2">
    <source>
        <dbReference type="SAM" id="MobiDB-lite"/>
    </source>
</evidence>
<dbReference type="InterPro" id="IPR000571">
    <property type="entry name" value="Znf_CCCH"/>
</dbReference>
<feature type="compositionally biased region" description="Polar residues" evidence="2">
    <location>
        <begin position="403"/>
        <end position="415"/>
    </location>
</feature>
<feature type="zinc finger region" description="C3H1-type" evidence="1">
    <location>
        <begin position="279"/>
        <end position="306"/>
    </location>
</feature>
<feature type="compositionally biased region" description="Low complexity" evidence="2">
    <location>
        <begin position="539"/>
        <end position="557"/>
    </location>
</feature>
<sequence length="605" mass="67466">MSNPVQVDAPFLDRLIRLGSSACLGLQVYGDSESTDTDKALSAAGPTSPSSSTTTTTGTPNMGVVKKGFQPQRKYYLEGRIIHKRKLSRKLFFLDISLVRPRQKSEISKDITVGQGVTSGSEAPTGYSTTESDWDNVEAPISDPAEDEEPQMIQYQRRVEVIARFPTHTLKDLDDLWRRVQLGAVIRVYGDIEISEKRKTAASEKQMTNRWSALLHCLDFDILELWRGKDAFEPNPGSAEISNGVTTAQNTAILNLSGKKRKSSEMSEGLSASQQQRGDDSQPHCKFWLNSGKCSKEVCEFWHETDPVKLKAERKRWVDETTKNQHRERALYFAKWLIDTFTRQCLNAGSGVLDIAGGRGDLSWELQTRQGIRSTVVEPRPGKGMRKWQRKWLEKFKASSNLNTNIGGLEQSTMQGEGESSAPTPTTTDATEEQEPDADKPLDGLADFIPTVKTQPLQATEPARIQAMLDDQFLETHKDLVSSASIIIGLHPDQATEPIVRAALKAGKPFAIIPCCVFGRDNPHRRLPRDLKTEDIIISSNNNNSSSNISGNEGISAAEDEEEADSSTRPVTSYSDFVTWLETLHPDIKTTWLNFEGMNRVLYWD</sequence>
<feature type="region of interest" description="Disordered" evidence="2">
    <location>
        <begin position="258"/>
        <end position="282"/>
    </location>
</feature>
<name>A0A9P6QU24_9FUNG</name>
<gene>
    <name evidence="4" type="ORF">BGZ97_004581</name>
</gene>
<comment type="caution">
    <text evidence="4">The sequence shown here is derived from an EMBL/GenBank/DDBJ whole genome shotgun (WGS) entry which is preliminary data.</text>
</comment>
<feature type="region of interest" description="Disordered" evidence="2">
    <location>
        <begin position="539"/>
        <end position="570"/>
    </location>
</feature>
<organism evidence="4 5">
    <name type="scientific">Linnemannia gamsii</name>
    <dbReference type="NCBI Taxonomy" id="64522"/>
    <lineage>
        <taxon>Eukaryota</taxon>
        <taxon>Fungi</taxon>
        <taxon>Fungi incertae sedis</taxon>
        <taxon>Mucoromycota</taxon>
        <taxon>Mortierellomycotina</taxon>
        <taxon>Mortierellomycetes</taxon>
        <taxon>Mortierellales</taxon>
        <taxon>Mortierellaceae</taxon>
        <taxon>Linnemannia</taxon>
    </lineage>
</organism>
<protein>
    <recommendedName>
        <fullName evidence="3">C3H1-type domain-containing protein</fullName>
    </recommendedName>
</protein>
<evidence type="ECO:0000259" key="3">
    <source>
        <dbReference type="PROSITE" id="PS50103"/>
    </source>
</evidence>
<dbReference type="PANTHER" id="PTHR36971">
    <property type="entry name" value="UNNAMED PRODUCT"/>
    <property type="match status" value="1"/>
</dbReference>
<evidence type="ECO:0000313" key="4">
    <source>
        <dbReference type="EMBL" id="KAG0296242.1"/>
    </source>
</evidence>
<dbReference type="GO" id="GO:0008270">
    <property type="term" value="F:zinc ion binding"/>
    <property type="evidence" value="ECO:0007669"/>
    <property type="project" value="UniProtKB-KW"/>
</dbReference>
<proteinExistence type="predicted"/>
<feature type="region of interest" description="Disordered" evidence="2">
    <location>
        <begin position="110"/>
        <end position="136"/>
    </location>
</feature>
<feature type="compositionally biased region" description="Low complexity" evidence="2">
    <location>
        <begin position="42"/>
        <end position="60"/>
    </location>
</feature>
<dbReference type="EMBL" id="JAAAIN010002158">
    <property type="protein sequence ID" value="KAG0296242.1"/>
    <property type="molecule type" value="Genomic_DNA"/>
</dbReference>
<dbReference type="PROSITE" id="PS50103">
    <property type="entry name" value="ZF_C3H1"/>
    <property type="match status" value="1"/>
</dbReference>
<feature type="non-terminal residue" evidence="4">
    <location>
        <position position="605"/>
    </location>
</feature>
<feature type="region of interest" description="Disordered" evidence="2">
    <location>
        <begin position="403"/>
        <end position="445"/>
    </location>
</feature>
<accession>A0A9P6QU24</accession>
<evidence type="ECO:0000313" key="5">
    <source>
        <dbReference type="Proteomes" id="UP000823405"/>
    </source>
</evidence>
<keyword evidence="5" id="KW-1185">Reference proteome</keyword>
<dbReference type="AlphaFoldDB" id="A0A9P6QU24"/>
<keyword evidence="1" id="KW-0862">Zinc</keyword>
<keyword evidence="1" id="KW-0863">Zinc-finger</keyword>
<dbReference type="OrthoDB" id="7459479at2759"/>
<reference evidence="4" key="1">
    <citation type="journal article" date="2020" name="Fungal Divers.">
        <title>Resolving the Mortierellaceae phylogeny through synthesis of multi-gene phylogenetics and phylogenomics.</title>
        <authorList>
            <person name="Vandepol N."/>
            <person name="Liber J."/>
            <person name="Desiro A."/>
            <person name="Na H."/>
            <person name="Kennedy M."/>
            <person name="Barry K."/>
            <person name="Grigoriev I.V."/>
            <person name="Miller A.N."/>
            <person name="O'Donnell K."/>
            <person name="Stajich J.E."/>
            <person name="Bonito G."/>
        </authorList>
    </citation>
    <scope>NUCLEOTIDE SEQUENCE</scope>
    <source>
        <strain evidence="4">NVP60</strain>
    </source>
</reference>
<dbReference type="Proteomes" id="UP000823405">
    <property type="component" value="Unassembled WGS sequence"/>
</dbReference>
<dbReference type="PANTHER" id="PTHR36971:SF3">
    <property type="entry name" value="C3H1-TYPE DOMAIN-CONTAINING PROTEIN"/>
    <property type="match status" value="1"/>
</dbReference>
<keyword evidence="1" id="KW-0479">Metal-binding</keyword>
<evidence type="ECO:0000256" key="1">
    <source>
        <dbReference type="PROSITE-ProRule" id="PRU00723"/>
    </source>
</evidence>
<feature type="region of interest" description="Disordered" evidence="2">
    <location>
        <begin position="36"/>
        <end position="66"/>
    </location>
</feature>